<organism evidence="3 4">
    <name type="scientific">Heligmosomoides polygyrus</name>
    <name type="common">Parasitic roundworm</name>
    <dbReference type="NCBI Taxonomy" id="6339"/>
    <lineage>
        <taxon>Eukaryota</taxon>
        <taxon>Metazoa</taxon>
        <taxon>Ecdysozoa</taxon>
        <taxon>Nematoda</taxon>
        <taxon>Chromadorea</taxon>
        <taxon>Rhabditida</taxon>
        <taxon>Rhabditina</taxon>
        <taxon>Rhabditomorpha</taxon>
        <taxon>Strongyloidea</taxon>
        <taxon>Heligmosomidae</taxon>
        <taxon>Heligmosomoides</taxon>
    </lineage>
</organism>
<dbReference type="PANTHER" id="PTHR46068:SF1">
    <property type="entry name" value="TRANSPOSASE IS30-LIKE HTH DOMAIN-CONTAINING PROTEIN"/>
    <property type="match status" value="1"/>
</dbReference>
<sequence>MSFTNVRNVHVKGHVMVCTDREAKSDKFLTCGTDGTVYVWDEKTINEREAIDMKTVADATHSCIAWNGKDVFIGMTTSDLLTGVDKRIVGQCSIDDIESCKQLFTFSLEVTSVDASQNYVVAGGSLLKCQLLTYNMKKRRLERSKRLLQRFTVARAREIVFSDEKIFPLNPIFNVQSERISGDSPADATAKGRLQESAKKPQSIMPADAIAKGRLQESAKKERLQERKSALIFLEAGLKINAAVCKEVPEKVLKPRHTSKVVQDWCDEQLPDFIAHDEWPPVLRILTRWITLYSSREALLKSWDEIDESYLQASCEAFVELLKDCVEAEGDHFGNC</sequence>
<name>A0A183FPZ6_HELPZ</name>
<dbReference type="InterPro" id="IPR036397">
    <property type="entry name" value="RNaseH_sf"/>
</dbReference>
<keyword evidence="3" id="KW-1185">Reference proteome</keyword>
<evidence type="ECO:0000256" key="1">
    <source>
        <dbReference type="SAM" id="MobiDB-lite"/>
    </source>
</evidence>
<accession>A0A3P7YX61</accession>
<dbReference type="InterPro" id="IPR036322">
    <property type="entry name" value="WD40_repeat_dom_sf"/>
</dbReference>
<protein>
    <submittedName>
        <fullName evidence="4">WD_REPEATS_REGION domain-containing protein</fullName>
    </submittedName>
</protein>
<feature type="region of interest" description="Disordered" evidence="1">
    <location>
        <begin position="180"/>
        <end position="200"/>
    </location>
</feature>
<reference evidence="4" key="2">
    <citation type="submission" date="2019-09" db="UniProtKB">
        <authorList>
            <consortium name="WormBaseParasite"/>
        </authorList>
    </citation>
    <scope>IDENTIFICATION</scope>
</reference>
<dbReference type="EMBL" id="UZAH01026535">
    <property type="protein sequence ID" value="VDO82079.1"/>
    <property type="molecule type" value="Genomic_DNA"/>
</dbReference>
<dbReference type="OrthoDB" id="10006939at2759"/>
<evidence type="ECO:0000313" key="4">
    <source>
        <dbReference type="WBParaSite" id="HPBE_0000974801-mRNA-1"/>
    </source>
</evidence>
<dbReference type="SUPFAM" id="SSF50978">
    <property type="entry name" value="WD40 repeat-like"/>
    <property type="match status" value="1"/>
</dbReference>
<dbReference type="Gene3D" id="3.30.420.10">
    <property type="entry name" value="Ribonuclease H-like superfamily/Ribonuclease H"/>
    <property type="match status" value="1"/>
</dbReference>
<proteinExistence type="predicted"/>
<dbReference type="AlphaFoldDB" id="A0A183FPZ6"/>
<dbReference type="GO" id="GO:0003676">
    <property type="term" value="F:nucleic acid binding"/>
    <property type="evidence" value="ECO:0007669"/>
    <property type="project" value="InterPro"/>
</dbReference>
<evidence type="ECO:0000313" key="3">
    <source>
        <dbReference type="Proteomes" id="UP000050761"/>
    </source>
</evidence>
<gene>
    <name evidence="2" type="ORF">HPBE_LOCUS9749</name>
</gene>
<evidence type="ECO:0000313" key="2">
    <source>
        <dbReference type="EMBL" id="VDO82079.1"/>
    </source>
</evidence>
<dbReference type="PANTHER" id="PTHR46068">
    <property type="entry name" value="PROTEIN CBG27172"/>
    <property type="match status" value="1"/>
</dbReference>
<reference evidence="2 3" key="1">
    <citation type="submission" date="2018-11" db="EMBL/GenBank/DDBJ databases">
        <authorList>
            <consortium name="Pathogen Informatics"/>
        </authorList>
    </citation>
    <scope>NUCLEOTIDE SEQUENCE [LARGE SCALE GENOMIC DNA]</scope>
</reference>
<dbReference type="Proteomes" id="UP000050761">
    <property type="component" value="Unassembled WGS sequence"/>
</dbReference>
<dbReference type="WBParaSite" id="HPBE_0000974801-mRNA-1">
    <property type="protein sequence ID" value="HPBE_0000974801-mRNA-1"/>
    <property type="gene ID" value="HPBE_0000974801"/>
</dbReference>
<accession>A0A183FPZ6</accession>